<keyword evidence="2 4" id="KW-0648">Protein biosynthesis</keyword>
<dbReference type="GO" id="GO:0016829">
    <property type="term" value="F:lyase activity"/>
    <property type="evidence" value="ECO:0007669"/>
    <property type="project" value="UniProtKB-KW"/>
</dbReference>
<evidence type="ECO:0000256" key="4">
    <source>
        <dbReference type="PIRNR" id="PIRNR006181"/>
    </source>
</evidence>
<protein>
    <recommendedName>
        <fullName evidence="4">Cys-tRNA(Pro)/Cys-tRNA(Cys) deacylase</fullName>
        <ecNumber evidence="4">4.2.-.-</ecNumber>
    </recommendedName>
</protein>
<dbReference type="AlphaFoldDB" id="A0A1Y2T1A2"/>
<feature type="domain" description="YbaK/aminoacyl-tRNA synthetase-associated" evidence="5">
    <location>
        <begin position="66"/>
        <end position="174"/>
    </location>
</feature>
<reference evidence="6 7" key="1">
    <citation type="submission" date="2017-04" db="EMBL/GenBank/DDBJ databases">
        <title>Draft genome sequences of Alloscardovia macacae UMA81211 and UMA81212 isolated from the feces of a rhesus macaque (Macaca mulatta).</title>
        <authorList>
            <person name="Albert K."/>
            <person name="Sela D.A."/>
        </authorList>
    </citation>
    <scope>NUCLEOTIDE SEQUENCE [LARGE SCALE GENOMIC DNA]</scope>
    <source>
        <strain evidence="6 7">UMA81212</strain>
    </source>
</reference>
<dbReference type="PANTHER" id="PTHR30411:SF0">
    <property type="entry name" value="CYS-TRNA(PRO)_CYS-TRNA(CYS) DEACYLASE YBAK"/>
    <property type="match status" value="1"/>
</dbReference>
<comment type="caution">
    <text evidence="6">The sequence shown here is derived from an EMBL/GenBank/DDBJ whole genome shotgun (WGS) entry which is preliminary data.</text>
</comment>
<proteinExistence type="inferred from homology"/>
<dbReference type="PIRSF" id="PIRSF006181">
    <property type="entry name" value="EbsC_YbaK"/>
    <property type="match status" value="1"/>
</dbReference>
<evidence type="ECO:0000313" key="7">
    <source>
        <dbReference type="Proteomes" id="UP000243540"/>
    </source>
</evidence>
<organism evidence="6 7">
    <name type="scientific">Alloscardovia macacae</name>
    <dbReference type="NCBI Taxonomy" id="1160091"/>
    <lineage>
        <taxon>Bacteria</taxon>
        <taxon>Bacillati</taxon>
        <taxon>Actinomycetota</taxon>
        <taxon>Actinomycetes</taxon>
        <taxon>Bifidobacteriales</taxon>
        <taxon>Bifidobacteriaceae</taxon>
        <taxon>Alloscardovia</taxon>
    </lineage>
</organism>
<dbReference type="SUPFAM" id="SSF55826">
    <property type="entry name" value="YbaK/ProRS associated domain"/>
    <property type="match status" value="1"/>
</dbReference>
<sequence length="191" mass="20100">MAKKNSKHAKDKEKESAATPALVELDEHHISTTLYTYEHDGDHMSEGFGLEGAAQLAGQSADGHSLVPEQMFKTLLIDIGERAGHDLATVIVPVTCHVNLKAAAAALGVKKAQMADPAVAQRQTGYVVGGISPFGHKQKHPTVLDESALEFEEILVSGGKRGLSVGVNPLDIIDVLDARIASVGAAGSHPR</sequence>
<dbReference type="RefSeq" id="WP_086106884.1">
    <property type="nucleotide sequence ID" value="NZ_NEKB01000010.1"/>
</dbReference>
<dbReference type="Gene3D" id="3.90.960.10">
    <property type="entry name" value="YbaK/aminoacyl-tRNA synthetase-associated domain"/>
    <property type="match status" value="1"/>
</dbReference>
<name>A0A1Y2T1A2_9BIFI</name>
<dbReference type="GO" id="GO:0006412">
    <property type="term" value="P:translation"/>
    <property type="evidence" value="ECO:0007669"/>
    <property type="project" value="UniProtKB-KW"/>
</dbReference>
<dbReference type="GO" id="GO:0002161">
    <property type="term" value="F:aminoacyl-tRNA deacylase activity"/>
    <property type="evidence" value="ECO:0007669"/>
    <property type="project" value="InterPro"/>
</dbReference>
<dbReference type="InterPro" id="IPR036754">
    <property type="entry name" value="YbaK/aa-tRNA-synt-asso_dom_sf"/>
</dbReference>
<dbReference type="STRING" id="1160091.B9T39_05855"/>
<dbReference type="OrthoDB" id="9809296at2"/>
<dbReference type="EMBL" id="NEKC01000011">
    <property type="protein sequence ID" value="OTA28846.1"/>
    <property type="molecule type" value="Genomic_DNA"/>
</dbReference>
<evidence type="ECO:0000259" key="5">
    <source>
        <dbReference type="Pfam" id="PF04073"/>
    </source>
</evidence>
<dbReference type="CDD" id="cd00002">
    <property type="entry name" value="YbaK_deacylase"/>
    <property type="match status" value="1"/>
</dbReference>
<evidence type="ECO:0000256" key="3">
    <source>
        <dbReference type="ARBA" id="ARBA00023239"/>
    </source>
</evidence>
<dbReference type="Proteomes" id="UP000243540">
    <property type="component" value="Unassembled WGS sequence"/>
</dbReference>
<comment type="similarity">
    <text evidence="1 4">Belongs to the prolyl-tRNA editing family. YbaK/EbsC subfamily.</text>
</comment>
<dbReference type="Pfam" id="PF04073">
    <property type="entry name" value="tRNA_edit"/>
    <property type="match status" value="1"/>
</dbReference>
<dbReference type="InterPro" id="IPR007214">
    <property type="entry name" value="YbaK/aa-tRNA-synth-assoc-dom"/>
</dbReference>
<keyword evidence="3 4" id="KW-0456">Lyase</keyword>
<evidence type="ECO:0000256" key="1">
    <source>
        <dbReference type="ARBA" id="ARBA00009798"/>
    </source>
</evidence>
<dbReference type="InterPro" id="IPR004369">
    <property type="entry name" value="Prolyl-tRNA_editing_YbaK/EbsC"/>
</dbReference>
<evidence type="ECO:0000313" key="6">
    <source>
        <dbReference type="EMBL" id="OTA28846.1"/>
    </source>
</evidence>
<gene>
    <name evidence="6" type="ORF">B9T39_05855</name>
</gene>
<accession>A0A1Y2T1A2</accession>
<dbReference type="PANTHER" id="PTHR30411">
    <property type="entry name" value="CYTOPLASMIC PROTEIN"/>
    <property type="match status" value="1"/>
</dbReference>
<dbReference type="EC" id="4.2.-.-" evidence="4"/>
<evidence type="ECO:0000256" key="2">
    <source>
        <dbReference type="ARBA" id="ARBA00022917"/>
    </source>
</evidence>